<dbReference type="CDD" id="cd02248">
    <property type="entry name" value="Peptidase_C1A"/>
    <property type="match status" value="1"/>
</dbReference>
<evidence type="ECO:0000259" key="2">
    <source>
        <dbReference type="SMART" id="SM00645"/>
    </source>
</evidence>
<evidence type="ECO:0000313" key="4">
    <source>
        <dbReference type="Proteomes" id="UP000466442"/>
    </source>
</evidence>
<sequence>MSKVFKDYIPSDPGLEIWELPKDVKCRAAGVDIAQYMTYLLATYLALPANEAFYELFVNNTEDMQGMISVNTSEVSIPQKTRAEKLYFLEEILDGLPKSWDWRKQGAVTRVRDQGICLGGSWAFAVVSVMESAYFLKSRKLVNMSEQSLIDCSWDFGNSGCFSGSPESAMEWIKHNGGLPLAAEYGTFQQGHGYCVASKCKPTAPIKGFVRVQPTSSAVKSALVQHGPLVAGIFAPYDLRYYTSADGVYMSAQEAQQPLFVTLIGYGSFNDEPYWLIKNSWSSNWGIDGYGMISSKHNMLKMLDAVYYVEM</sequence>
<dbReference type="InterPro" id="IPR000668">
    <property type="entry name" value="Peptidase_C1A_C"/>
</dbReference>
<dbReference type="EMBL" id="WIXP02000006">
    <property type="protein sequence ID" value="KAF6208789.1"/>
    <property type="molecule type" value="Genomic_DNA"/>
</dbReference>
<dbReference type="SMART" id="SM00645">
    <property type="entry name" value="Pept_C1"/>
    <property type="match status" value="1"/>
</dbReference>
<accession>A0A8S9XJM4</accession>
<dbReference type="Gene3D" id="3.90.70.10">
    <property type="entry name" value="Cysteine proteinases"/>
    <property type="match status" value="1"/>
</dbReference>
<dbReference type="InterPro" id="IPR039417">
    <property type="entry name" value="Peptidase_C1A_papain-like"/>
</dbReference>
<dbReference type="InterPro" id="IPR013128">
    <property type="entry name" value="Peptidase_C1A"/>
</dbReference>
<evidence type="ECO:0000256" key="1">
    <source>
        <dbReference type="ARBA" id="ARBA00008455"/>
    </source>
</evidence>
<dbReference type="SUPFAM" id="SSF54001">
    <property type="entry name" value="Cysteine proteinases"/>
    <property type="match status" value="1"/>
</dbReference>
<comment type="caution">
    <text evidence="3">The sequence shown here is derived from an EMBL/GenBank/DDBJ whole genome shotgun (WGS) entry which is preliminary data.</text>
</comment>
<dbReference type="GO" id="GO:0008234">
    <property type="term" value="F:cysteine-type peptidase activity"/>
    <property type="evidence" value="ECO:0007669"/>
    <property type="project" value="InterPro"/>
</dbReference>
<proteinExistence type="inferred from homology"/>
<organism evidence="3 4">
    <name type="scientific">Apolygus lucorum</name>
    <name type="common">Small green plant bug</name>
    <name type="synonym">Lygocoris lucorum</name>
    <dbReference type="NCBI Taxonomy" id="248454"/>
    <lineage>
        <taxon>Eukaryota</taxon>
        <taxon>Metazoa</taxon>
        <taxon>Ecdysozoa</taxon>
        <taxon>Arthropoda</taxon>
        <taxon>Hexapoda</taxon>
        <taxon>Insecta</taxon>
        <taxon>Pterygota</taxon>
        <taxon>Neoptera</taxon>
        <taxon>Paraneoptera</taxon>
        <taxon>Hemiptera</taxon>
        <taxon>Heteroptera</taxon>
        <taxon>Panheteroptera</taxon>
        <taxon>Cimicomorpha</taxon>
        <taxon>Miridae</taxon>
        <taxon>Mirini</taxon>
        <taxon>Apolygus</taxon>
    </lineage>
</organism>
<dbReference type="Pfam" id="PF00112">
    <property type="entry name" value="Peptidase_C1"/>
    <property type="match status" value="1"/>
</dbReference>
<name>A0A8S9XJM4_APOLU</name>
<feature type="domain" description="Peptidase C1A papain C-terminal" evidence="2">
    <location>
        <begin position="96"/>
        <end position="310"/>
    </location>
</feature>
<dbReference type="AlphaFoldDB" id="A0A8S9XJM4"/>
<dbReference type="Proteomes" id="UP000466442">
    <property type="component" value="Unassembled WGS sequence"/>
</dbReference>
<evidence type="ECO:0000313" key="3">
    <source>
        <dbReference type="EMBL" id="KAF6208789.1"/>
    </source>
</evidence>
<dbReference type="OrthoDB" id="65740at2759"/>
<dbReference type="GO" id="GO:0006508">
    <property type="term" value="P:proteolysis"/>
    <property type="evidence" value="ECO:0007669"/>
    <property type="project" value="InterPro"/>
</dbReference>
<keyword evidence="4" id="KW-1185">Reference proteome</keyword>
<comment type="similarity">
    <text evidence="1">Belongs to the peptidase C1 family.</text>
</comment>
<dbReference type="PROSITE" id="PS00640">
    <property type="entry name" value="THIOL_PROTEASE_ASN"/>
    <property type="match status" value="1"/>
</dbReference>
<reference evidence="3" key="1">
    <citation type="journal article" date="2021" name="Mol. Ecol. Resour.">
        <title>Apolygus lucorum genome provides insights into omnivorousness and mesophyll feeding.</title>
        <authorList>
            <person name="Liu Y."/>
            <person name="Liu H."/>
            <person name="Wang H."/>
            <person name="Huang T."/>
            <person name="Liu B."/>
            <person name="Yang B."/>
            <person name="Yin L."/>
            <person name="Li B."/>
            <person name="Zhang Y."/>
            <person name="Zhang S."/>
            <person name="Jiang F."/>
            <person name="Zhang X."/>
            <person name="Ren Y."/>
            <person name="Wang B."/>
            <person name="Wang S."/>
            <person name="Lu Y."/>
            <person name="Wu K."/>
            <person name="Fan W."/>
            <person name="Wang G."/>
        </authorList>
    </citation>
    <scope>NUCLEOTIDE SEQUENCE</scope>
    <source>
        <strain evidence="3">12Hb</strain>
    </source>
</reference>
<gene>
    <name evidence="3" type="ORF">GE061_014529</name>
</gene>
<dbReference type="InterPro" id="IPR038765">
    <property type="entry name" value="Papain-like_cys_pep_sf"/>
</dbReference>
<dbReference type="PANTHER" id="PTHR12411">
    <property type="entry name" value="CYSTEINE PROTEASE FAMILY C1-RELATED"/>
    <property type="match status" value="1"/>
</dbReference>
<dbReference type="InterPro" id="IPR025661">
    <property type="entry name" value="Pept_asp_AS"/>
</dbReference>
<protein>
    <recommendedName>
        <fullName evidence="2">Peptidase C1A papain C-terminal domain-containing protein</fullName>
    </recommendedName>
</protein>